<protein>
    <submittedName>
        <fullName evidence="2">Uncharacterized protein</fullName>
    </submittedName>
</protein>
<keyword evidence="3" id="KW-1185">Reference proteome</keyword>
<dbReference type="Proteomes" id="UP001153269">
    <property type="component" value="Unassembled WGS sequence"/>
</dbReference>
<evidence type="ECO:0000313" key="2">
    <source>
        <dbReference type="EMBL" id="CAB1456466.1"/>
    </source>
</evidence>
<feature type="region of interest" description="Disordered" evidence="1">
    <location>
        <begin position="37"/>
        <end position="57"/>
    </location>
</feature>
<dbReference type="AlphaFoldDB" id="A0A9N7ZA81"/>
<comment type="caution">
    <text evidence="2">The sequence shown here is derived from an EMBL/GenBank/DDBJ whole genome shotgun (WGS) entry which is preliminary data.</text>
</comment>
<organism evidence="2 3">
    <name type="scientific">Pleuronectes platessa</name>
    <name type="common">European plaice</name>
    <dbReference type="NCBI Taxonomy" id="8262"/>
    <lineage>
        <taxon>Eukaryota</taxon>
        <taxon>Metazoa</taxon>
        <taxon>Chordata</taxon>
        <taxon>Craniata</taxon>
        <taxon>Vertebrata</taxon>
        <taxon>Euteleostomi</taxon>
        <taxon>Actinopterygii</taxon>
        <taxon>Neopterygii</taxon>
        <taxon>Teleostei</taxon>
        <taxon>Neoteleostei</taxon>
        <taxon>Acanthomorphata</taxon>
        <taxon>Carangaria</taxon>
        <taxon>Pleuronectiformes</taxon>
        <taxon>Pleuronectoidei</taxon>
        <taxon>Pleuronectidae</taxon>
        <taxon>Pleuronectes</taxon>
    </lineage>
</organism>
<reference evidence="2" key="1">
    <citation type="submission" date="2020-03" db="EMBL/GenBank/DDBJ databases">
        <authorList>
            <person name="Weist P."/>
        </authorList>
    </citation>
    <scope>NUCLEOTIDE SEQUENCE</scope>
</reference>
<accession>A0A9N7ZA81</accession>
<name>A0A9N7ZA81_PLEPL</name>
<sequence>MACGRRENDFMERVQAKQGLCFPPHYLPLRTFPPQQMRRREGVHSSRSVPAWNVEMPSPNQQLRNAERKHRVYYESLTSFQLKHVWEAIIDTFEKLEGKK</sequence>
<evidence type="ECO:0000256" key="1">
    <source>
        <dbReference type="SAM" id="MobiDB-lite"/>
    </source>
</evidence>
<gene>
    <name evidence="2" type="ORF">PLEPLA_LOCUS44250</name>
</gene>
<dbReference type="EMBL" id="CADEAL010004299">
    <property type="protein sequence ID" value="CAB1456466.1"/>
    <property type="molecule type" value="Genomic_DNA"/>
</dbReference>
<evidence type="ECO:0000313" key="3">
    <source>
        <dbReference type="Proteomes" id="UP001153269"/>
    </source>
</evidence>
<proteinExistence type="predicted"/>